<dbReference type="AlphaFoldDB" id="A0A944CNV5"/>
<dbReference type="EMBL" id="QTKX01000003">
    <property type="protein sequence ID" value="MBS8266434.1"/>
    <property type="molecule type" value="Genomic_DNA"/>
</dbReference>
<proteinExistence type="predicted"/>
<keyword evidence="2" id="KW-1185">Reference proteome</keyword>
<organism evidence="1 2">
    <name type="scientific">Mesobacillus boroniphilus</name>
    <dbReference type="NCBI Taxonomy" id="308892"/>
    <lineage>
        <taxon>Bacteria</taxon>
        <taxon>Bacillati</taxon>
        <taxon>Bacillota</taxon>
        <taxon>Bacilli</taxon>
        <taxon>Bacillales</taxon>
        <taxon>Bacillaceae</taxon>
        <taxon>Mesobacillus</taxon>
    </lineage>
</organism>
<dbReference type="RefSeq" id="WP_213371741.1">
    <property type="nucleotide sequence ID" value="NZ_QTKX01000003.1"/>
</dbReference>
<comment type="caution">
    <text evidence="1">The sequence shown here is derived from an EMBL/GenBank/DDBJ whole genome shotgun (WGS) entry which is preliminary data.</text>
</comment>
<sequence>MGKKLTSGPFFVPLSLDGTSSGSVDFLLIGFKNLADEESTVNLSVLVCRDPFLYPGISPEVPVPITISTGTYTELPIDIPAGSCTVVKVDAGQGTFQGNNMLRVTLEGDLDEDGEGVVVALSGGKTDGRTAVSMVFKHDDFIELDD</sequence>
<evidence type="ECO:0000313" key="2">
    <source>
        <dbReference type="Proteomes" id="UP000761411"/>
    </source>
</evidence>
<reference evidence="1 2" key="1">
    <citation type="journal article" date="2021" name="Microorganisms">
        <title>Bacterial Dimethylsulfoniopropionate Biosynthesis in the East China Sea.</title>
        <authorList>
            <person name="Liu J."/>
            <person name="Zhang Y."/>
            <person name="Liu J."/>
            <person name="Zhong H."/>
            <person name="Williams B.T."/>
            <person name="Zheng Y."/>
            <person name="Curson A.R.J."/>
            <person name="Sun C."/>
            <person name="Sun H."/>
            <person name="Song D."/>
            <person name="Wagner Mackenzie B."/>
            <person name="Bermejo Martinez A."/>
            <person name="Todd J.D."/>
            <person name="Zhang X.H."/>
        </authorList>
    </citation>
    <scope>NUCLEOTIDE SEQUENCE [LARGE SCALE GENOMIC DNA]</scope>
    <source>
        <strain evidence="1 2">ESS08</strain>
    </source>
</reference>
<protein>
    <submittedName>
        <fullName evidence="1">Uncharacterized protein</fullName>
    </submittedName>
</protein>
<accession>A0A944CNV5</accession>
<gene>
    <name evidence="1" type="ORF">DYI25_18600</name>
</gene>
<evidence type="ECO:0000313" key="1">
    <source>
        <dbReference type="EMBL" id="MBS8266434.1"/>
    </source>
</evidence>
<dbReference type="Proteomes" id="UP000761411">
    <property type="component" value="Unassembled WGS sequence"/>
</dbReference>
<name>A0A944CNV5_9BACI</name>